<dbReference type="AlphaFoldDB" id="A0A2G1UIX5"/>
<dbReference type="InterPro" id="IPR036513">
    <property type="entry name" value="STAS_dom_sf"/>
</dbReference>
<reference evidence="2 3" key="1">
    <citation type="submission" date="2017-09" db="EMBL/GenBank/DDBJ databases">
        <title>The draft genome sequences of Marinobacter sp. PWS21.</title>
        <authorList>
            <person name="Cao J."/>
        </authorList>
    </citation>
    <scope>NUCLEOTIDE SEQUENCE [LARGE SCALE GENOMIC DNA]</scope>
    <source>
        <strain evidence="2 3">PWS21</strain>
    </source>
</reference>
<dbReference type="CDD" id="cd07043">
    <property type="entry name" value="STAS_anti-anti-sigma_factors"/>
    <property type="match status" value="1"/>
</dbReference>
<evidence type="ECO:0000313" key="3">
    <source>
        <dbReference type="Proteomes" id="UP000231409"/>
    </source>
</evidence>
<dbReference type="RefSeq" id="WP_099615357.1">
    <property type="nucleotide sequence ID" value="NZ_KZ319373.1"/>
</dbReference>
<comment type="caution">
    <text evidence="2">The sequence shown here is derived from an EMBL/GenBank/DDBJ whole genome shotgun (WGS) entry which is preliminary data.</text>
</comment>
<keyword evidence="3" id="KW-1185">Reference proteome</keyword>
<dbReference type="InterPro" id="IPR058548">
    <property type="entry name" value="MlaB-like_STAS"/>
</dbReference>
<proteinExistence type="predicted"/>
<sequence length="112" mass="11484">MNNHAPAAAVAVTRAGDHCLALSGVVTPDNVADLRAAGDQLIAAEGQDLTVDLSAVECAHSVVLSLLLCWQRLAASRNLTLTFSGVSERLHSLAALSGLVDHLPGFAAHHAG</sequence>
<organism evidence="2 3">
    <name type="scientific">Marinobacter profundi</name>
    <dbReference type="NCBI Taxonomy" id="2666256"/>
    <lineage>
        <taxon>Bacteria</taxon>
        <taxon>Pseudomonadati</taxon>
        <taxon>Pseudomonadota</taxon>
        <taxon>Gammaproteobacteria</taxon>
        <taxon>Pseudomonadales</taxon>
        <taxon>Marinobacteraceae</taxon>
        <taxon>Marinobacter</taxon>
    </lineage>
</organism>
<protein>
    <submittedName>
        <fullName evidence="2">NTP-binding protein</fullName>
    </submittedName>
</protein>
<evidence type="ECO:0000259" key="1">
    <source>
        <dbReference type="Pfam" id="PF13466"/>
    </source>
</evidence>
<dbReference type="Pfam" id="PF13466">
    <property type="entry name" value="STAS_2"/>
    <property type="match status" value="1"/>
</dbReference>
<dbReference type="Proteomes" id="UP000231409">
    <property type="component" value="Unassembled WGS sequence"/>
</dbReference>
<dbReference type="Gene3D" id="3.30.750.24">
    <property type="entry name" value="STAS domain"/>
    <property type="match status" value="1"/>
</dbReference>
<accession>A0A2G1UIX5</accession>
<dbReference type="SUPFAM" id="SSF52091">
    <property type="entry name" value="SpoIIaa-like"/>
    <property type="match status" value="1"/>
</dbReference>
<feature type="domain" description="MlaB-like STAS" evidence="1">
    <location>
        <begin position="20"/>
        <end position="99"/>
    </location>
</feature>
<gene>
    <name evidence="2" type="ORF">CLH61_13905</name>
</gene>
<name>A0A2G1UIX5_9GAMM</name>
<dbReference type="EMBL" id="NTFH01000010">
    <property type="protein sequence ID" value="PHQ14405.1"/>
    <property type="molecule type" value="Genomic_DNA"/>
</dbReference>
<evidence type="ECO:0000313" key="2">
    <source>
        <dbReference type="EMBL" id="PHQ14405.1"/>
    </source>
</evidence>